<dbReference type="Proteomes" id="UP001301152">
    <property type="component" value="Unassembled WGS sequence"/>
</dbReference>
<protein>
    <submittedName>
        <fullName evidence="3">DUF2147 domain-containing protein</fullName>
    </submittedName>
</protein>
<gene>
    <name evidence="3" type="ORF">OQ497_09120</name>
</gene>
<keyword evidence="1" id="KW-0472">Membrane</keyword>
<evidence type="ECO:0000313" key="4">
    <source>
        <dbReference type="Proteomes" id="UP001301152"/>
    </source>
</evidence>
<dbReference type="EMBL" id="JAPIUZ010000004">
    <property type="protein sequence ID" value="MCX2564119.1"/>
    <property type="molecule type" value="Genomic_DNA"/>
</dbReference>
<dbReference type="PANTHER" id="PTHR36919:SF3">
    <property type="entry name" value="BLL5882 PROTEIN"/>
    <property type="match status" value="1"/>
</dbReference>
<keyword evidence="4" id="KW-1185">Reference proteome</keyword>
<organism evidence="3 4">
    <name type="scientific">Acetobacter thailandicus</name>
    <dbReference type="NCBI Taxonomy" id="1502842"/>
    <lineage>
        <taxon>Bacteria</taxon>
        <taxon>Pseudomonadati</taxon>
        <taxon>Pseudomonadota</taxon>
        <taxon>Alphaproteobacteria</taxon>
        <taxon>Acetobacterales</taxon>
        <taxon>Acetobacteraceae</taxon>
        <taxon>Acetobacter</taxon>
    </lineage>
</organism>
<keyword evidence="1" id="KW-0812">Transmembrane</keyword>
<dbReference type="RefSeq" id="WP_233133311.1">
    <property type="nucleotide sequence ID" value="NZ_JAERKX010000002.1"/>
</dbReference>
<accession>A0ABT3QFQ2</accession>
<dbReference type="InterPro" id="IPR019223">
    <property type="entry name" value="DUF2147"/>
</dbReference>
<proteinExistence type="predicted"/>
<evidence type="ECO:0000259" key="2">
    <source>
        <dbReference type="Pfam" id="PF09917"/>
    </source>
</evidence>
<comment type="caution">
    <text evidence="3">The sequence shown here is derived from an EMBL/GenBank/DDBJ whole genome shotgun (WGS) entry which is preliminary data.</text>
</comment>
<name>A0ABT3QFQ2_9PROT</name>
<keyword evidence="1" id="KW-1133">Transmembrane helix</keyword>
<feature type="transmembrane region" description="Helical" evidence="1">
    <location>
        <begin position="26"/>
        <end position="49"/>
    </location>
</feature>
<dbReference type="Gene3D" id="2.40.128.520">
    <property type="match status" value="1"/>
</dbReference>
<dbReference type="Pfam" id="PF09917">
    <property type="entry name" value="DUF2147"/>
    <property type="match status" value="1"/>
</dbReference>
<sequence length="183" mass="20235">MSLSVLTAGYTSGRWSEVRVVRKKRCFITLMVTALACVGAVMPFGSAAVQAKSISQSDKAALHGYWLSQERDGVFRLEECGDKLCGRLVALQYEGTNVPRDKNGKSECNLLMLTDFKPTDGKRWSGKILDPDSGAVYQAQIWLSSHNVLKLRGYIGLPLFGETQVWSRYQTPGKIGPECKMLP</sequence>
<reference evidence="3 4" key="1">
    <citation type="submission" date="2022-11" db="EMBL/GenBank/DDBJ databases">
        <title>Genome sequencing of Acetobacter type strain.</title>
        <authorList>
            <person name="Heo J."/>
            <person name="Lee D."/>
            <person name="Han B.-H."/>
            <person name="Hong S.-B."/>
            <person name="Kwon S.-W."/>
        </authorList>
    </citation>
    <scope>NUCLEOTIDE SEQUENCE [LARGE SCALE GENOMIC DNA]</scope>
    <source>
        <strain evidence="3 4">KACC 21253</strain>
    </source>
</reference>
<evidence type="ECO:0000256" key="1">
    <source>
        <dbReference type="SAM" id="Phobius"/>
    </source>
</evidence>
<evidence type="ECO:0000313" key="3">
    <source>
        <dbReference type="EMBL" id="MCX2564119.1"/>
    </source>
</evidence>
<feature type="domain" description="DUF2147" evidence="2">
    <location>
        <begin position="64"/>
        <end position="168"/>
    </location>
</feature>
<dbReference type="PANTHER" id="PTHR36919">
    <property type="entry name" value="BLR1215 PROTEIN"/>
    <property type="match status" value="1"/>
</dbReference>